<dbReference type="AlphaFoldDB" id="A0A1G8N1Y8"/>
<dbReference type="Gene3D" id="3.30.470.20">
    <property type="entry name" value="ATP-grasp fold, B domain"/>
    <property type="match status" value="1"/>
</dbReference>
<dbReference type="SMART" id="SM00878">
    <property type="entry name" value="Biotin_carb_C"/>
    <property type="match status" value="1"/>
</dbReference>
<dbReference type="Pfam" id="PF02785">
    <property type="entry name" value="Biotin_carb_C"/>
    <property type="match status" value="1"/>
</dbReference>
<dbReference type="InterPro" id="IPR016185">
    <property type="entry name" value="PreATP-grasp_dom_sf"/>
</dbReference>
<dbReference type="GO" id="GO:0046872">
    <property type="term" value="F:metal ion binding"/>
    <property type="evidence" value="ECO:0007669"/>
    <property type="project" value="InterPro"/>
</dbReference>
<dbReference type="NCBIfam" id="NF006367">
    <property type="entry name" value="PRK08591.1"/>
    <property type="match status" value="1"/>
</dbReference>
<dbReference type="Pfam" id="PF02786">
    <property type="entry name" value="CPSase_L_D2"/>
    <property type="match status" value="1"/>
</dbReference>
<dbReference type="InterPro" id="IPR050856">
    <property type="entry name" value="Biotin_carboxylase_complex"/>
</dbReference>
<dbReference type="FunFam" id="3.30.1490.20:FF:000003">
    <property type="entry name" value="acetyl-CoA carboxylase isoform X1"/>
    <property type="match status" value="1"/>
</dbReference>
<dbReference type="FunFam" id="3.30.470.20:FF:000028">
    <property type="entry name" value="Methylcrotonoyl-CoA carboxylase subunit alpha, mitochondrial"/>
    <property type="match status" value="1"/>
</dbReference>
<evidence type="ECO:0000256" key="4">
    <source>
        <dbReference type="ARBA" id="ARBA00013263"/>
    </source>
</evidence>
<dbReference type="EC" id="6.3.4.14" evidence="4"/>
<evidence type="ECO:0000256" key="2">
    <source>
        <dbReference type="ARBA" id="ARBA00004956"/>
    </source>
</evidence>
<evidence type="ECO:0000256" key="1">
    <source>
        <dbReference type="ARBA" id="ARBA00003761"/>
    </source>
</evidence>
<evidence type="ECO:0000256" key="12">
    <source>
        <dbReference type="ARBA" id="ARBA00048600"/>
    </source>
</evidence>
<protein>
    <recommendedName>
        <fullName evidence="4">biotin carboxylase</fullName>
        <ecNumber evidence="4">6.3.4.14</ecNumber>
    </recommendedName>
</protein>
<dbReference type="SUPFAM" id="SSF52440">
    <property type="entry name" value="PreATP-grasp domain"/>
    <property type="match status" value="1"/>
</dbReference>
<dbReference type="PROSITE" id="PS00866">
    <property type="entry name" value="CPSASE_1"/>
    <property type="match status" value="1"/>
</dbReference>
<evidence type="ECO:0000313" key="17">
    <source>
        <dbReference type="Proteomes" id="UP000199017"/>
    </source>
</evidence>
<dbReference type="FunFam" id="3.40.50.20:FF:000010">
    <property type="entry name" value="Propionyl-CoA carboxylase subunit alpha"/>
    <property type="match status" value="1"/>
</dbReference>
<name>A0A1G8N1Y8_9BACI</name>
<keyword evidence="17" id="KW-1185">Reference proteome</keyword>
<evidence type="ECO:0000259" key="15">
    <source>
        <dbReference type="PROSITE" id="PS50979"/>
    </source>
</evidence>
<dbReference type="PROSITE" id="PS50979">
    <property type="entry name" value="BC"/>
    <property type="match status" value="1"/>
</dbReference>
<feature type="domain" description="Biotin carboxylation" evidence="15">
    <location>
        <begin position="8"/>
        <end position="452"/>
    </location>
</feature>
<evidence type="ECO:0000259" key="14">
    <source>
        <dbReference type="PROSITE" id="PS50975"/>
    </source>
</evidence>
<comment type="catalytic activity">
    <reaction evidence="12">
        <text>N(6)-biotinyl-L-lysyl-[protein] + hydrogencarbonate + ATP = N(6)-carboxybiotinyl-L-lysyl-[protein] + ADP + phosphate + H(+)</text>
        <dbReference type="Rhea" id="RHEA:13501"/>
        <dbReference type="Rhea" id="RHEA-COMP:10505"/>
        <dbReference type="Rhea" id="RHEA-COMP:10506"/>
        <dbReference type="ChEBI" id="CHEBI:15378"/>
        <dbReference type="ChEBI" id="CHEBI:17544"/>
        <dbReference type="ChEBI" id="CHEBI:30616"/>
        <dbReference type="ChEBI" id="CHEBI:43474"/>
        <dbReference type="ChEBI" id="CHEBI:83144"/>
        <dbReference type="ChEBI" id="CHEBI:83145"/>
        <dbReference type="ChEBI" id="CHEBI:456216"/>
        <dbReference type="EC" id="6.3.4.14"/>
    </reaction>
</comment>
<keyword evidence="6" id="KW-0436">Ligase</keyword>
<evidence type="ECO:0000313" key="16">
    <source>
        <dbReference type="EMBL" id="SDI74116.1"/>
    </source>
</evidence>
<dbReference type="InterPro" id="IPR011761">
    <property type="entry name" value="ATP-grasp"/>
</dbReference>
<dbReference type="Gene3D" id="3.40.50.20">
    <property type="match status" value="1"/>
</dbReference>
<comment type="function">
    <text evidence="1">This protein is a component of the acetyl coenzyme A carboxylase complex; first, biotin carboxylase catalyzes the carboxylation of the carrier protein and then the transcarboxylase transfers the carboxyl group to form malonyl-CoA.</text>
</comment>
<proteinExistence type="predicted"/>
<reference evidence="16 17" key="1">
    <citation type="submission" date="2016-10" db="EMBL/GenBank/DDBJ databases">
        <authorList>
            <person name="de Groot N.N."/>
        </authorList>
    </citation>
    <scope>NUCLEOTIDE SEQUENCE [LARGE SCALE GENOMIC DNA]</scope>
    <source>
        <strain evidence="17">P4B,CCM 7963,CECT 7998,DSM 25260,IBRC-M 10614,KCTC 13821</strain>
    </source>
</reference>
<dbReference type="EMBL" id="FNDU01000011">
    <property type="protein sequence ID" value="SDI74116.1"/>
    <property type="molecule type" value="Genomic_DNA"/>
</dbReference>
<dbReference type="SUPFAM" id="SSF56059">
    <property type="entry name" value="Glutathione synthetase ATP-binding domain-like"/>
    <property type="match status" value="1"/>
</dbReference>
<gene>
    <name evidence="16" type="ORF">SAMN05216352_11169</name>
</gene>
<comment type="subunit">
    <text evidence="3">Acetyl-CoA carboxylase is a heterohexamer of biotin carboxyl carrier protein, biotin carboxylase and the two subunits of carboxyl transferase in a 2:2 complex.</text>
</comment>
<dbReference type="Proteomes" id="UP000199017">
    <property type="component" value="Unassembled WGS sequence"/>
</dbReference>
<dbReference type="GO" id="GO:0004075">
    <property type="term" value="F:biotin carboxylase activity"/>
    <property type="evidence" value="ECO:0007669"/>
    <property type="project" value="UniProtKB-EC"/>
</dbReference>
<dbReference type="PANTHER" id="PTHR18866">
    <property type="entry name" value="CARBOXYLASE:PYRUVATE/ACETYL-COA/PROPIONYL-COA CARBOXYLASE"/>
    <property type="match status" value="1"/>
</dbReference>
<keyword evidence="10" id="KW-0443">Lipid metabolism</keyword>
<evidence type="ECO:0000256" key="7">
    <source>
        <dbReference type="ARBA" id="ARBA00022741"/>
    </source>
</evidence>
<accession>A0A1G8N1Y8</accession>
<dbReference type="SUPFAM" id="SSF51246">
    <property type="entry name" value="Rudiment single hybrid motif"/>
    <property type="match status" value="1"/>
</dbReference>
<dbReference type="Pfam" id="PF00289">
    <property type="entry name" value="Biotin_carb_N"/>
    <property type="match status" value="1"/>
</dbReference>
<dbReference type="GO" id="GO:0005524">
    <property type="term" value="F:ATP binding"/>
    <property type="evidence" value="ECO:0007669"/>
    <property type="project" value="UniProtKB-UniRule"/>
</dbReference>
<dbReference type="STRING" id="930129.SAMN05216352_11169"/>
<organism evidence="16 17">
    <name type="scientific">Alteribacillus bidgolensis</name>
    <dbReference type="NCBI Taxonomy" id="930129"/>
    <lineage>
        <taxon>Bacteria</taxon>
        <taxon>Bacillati</taxon>
        <taxon>Bacillota</taxon>
        <taxon>Bacilli</taxon>
        <taxon>Bacillales</taxon>
        <taxon>Bacillaceae</taxon>
        <taxon>Alteribacillus</taxon>
    </lineage>
</organism>
<keyword evidence="8" id="KW-0276">Fatty acid metabolism</keyword>
<evidence type="ECO:0000256" key="8">
    <source>
        <dbReference type="ARBA" id="ARBA00022832"/>
    </source>
</evidence>
<evidence type="ECO:0000256" key="3">
    <source>
        <dbReference type="ARBA" id="ARBA00011750"/>
    </source>
</evidence>
<sequence length="456" mass="50641">MKSEVKNLFRKVLIANRGEIACRIVRACEELGIISAAVYSEADHQAEHVKMADEAYLIGPAPVKESYLNIHSILQAAKDAGADAVHPGYGLLSENADFAKKCEREDITFIGPSPESMELMGDKISARKAMKNAEIPIIPGINQRVESVEAALKDAEQIGYPVMLKASAGGGGIGMQKVNNEKELRKAFEGNKKRASDFFGNGTLYIEKIIEHARHVEIQILADQHGNVIHLGERDCSIQRRNQKVLEESPSPFINAATRQKMGEAAIKAAEHIGYRNAGTIEFLVDDQQQFYFLEMNTRLQVEHPVTEEVTNVDIVQWQLRVASGEILHITQDSIIQNGHALEARIYAEDPSNFFPSPGKITALTLPRGEHIRHECGVREGIVVTPHYDPMIAKIITTGKDRHESINQMISALNNYHVEGIKTNIPMILEVLNHQDFKQGQTTTAFVTDILRSTNV</sequence>
<dbReference type="PROSITE" id="PS50975">
    <property type="entry name" value="ATP_GRASP"/>
    <property type="match status" value="1"/>
</dbReference>
<dbReference type="InterPro" id="IPR005479">
    <property type="entry name" value="CPAse_ATP-bd"/>
</dbReference>
<evidence type="ECO:0000256" key="6">
    <source>
        <dbReference type="ARBA" id="ARBA00022598"/>
    </source>
</evidence>
<dbReference type="PANTHER" id="PTHR18866:SF33">
    <property type="entry name" value="METHYLCROTONOYL-COA CARBOXYLASE SUBUNIT ALPHA, MITOCHONDRIAL-RELATED"/>
    <property type="match status" value="1"/>
</dbReference>
<evidence type="ECO:0000256" key="13">
    <source>
        <dbReference type="PROSITE-ProRule" id="PRU00409"/>
    </source>
</evidence>
<dbReference type="PROSITE" id="PS00867">
    <property type="entry name" value="CPSASE_2"/>
    <property type="match status" value="1"/>
</dbReference>
<dbReference type="InterPro" id="IPR005481">
    <property type="entry name" value="BC-like_N"/>
</dbReference>
<keyword evidence="9 13" id="KW-0067">ATP-binding</keyword>
<feature type="domain" description="ATP-grasp" evidence="14">
    <location>
        <begin position="127"/>
        <end position="324"/>
    </location>
</feature>
<evidence type="ECO:0000256" key="5">
    <source>
        <dbReference type="ARBA" id="ARBA00022516"/>
    </source>
</evidence>
<keyword evidence="10" id="KW-0275">Fatty acid biosynthesis</keyword>
<keyword evidence="7 13" id="KW-0547">Nucleotide-binding</keyword>
<evidence type="ECO:0000256" key="11">
    <source>
        <dbReference type="ARBA" id="ARBA00023267"/>
    </source>
</evidence>
<comment type="pathway">
    <text evidence="2">Lipid metabolism; malonyl-CoA biosynthesis; malonyl-CoA from acetyl-CoA: step 1/1.</text>
</comment>
<evidence type="ECO:0000256" key="9">
    <source>
        <dbReference type="ARBA" id="ARBA00022840"/>
    </source>
</evidence>
<keyword evidence="5" id="KW-0444">Lipid biosynthesis</keyword>
<evidence type="ECO:0000256" key="10">
    <source>
        <dbReference type="ARBA" id="ARBA00023160"/>
    </source>
</evidence>
<dbReference type="Gene3D" id="3.30.1490.20">
    <property type="entry name" value="ATP-grasp fold, A domain"/>
    <property type="match status" value="1"/>
</dbReference>
<dbReference type="InterPro" id="IPR005482">
    <property type="entry name" value="Biotin_COase_C"/>
</dbReference>
<dbReference type="InterPro" id="IPR013815">
    <property type="entry name" value="ATP_grasp_subdomain_1"/>
</dbReference>
<dbReference type="GO" id="GO:0006633">
    <property type="term" value="P:fatty acid biosynthetic process"/>
    <property type="evidence" value="ECO:0007669"/>
    <property type="project" value="UniProtKB-KW"/>
</dbReference>
<dbReference type="InterPro" id="IPR011054">
    <property type="entry name" value="Rudment_hybrid_motif"/>
</dbReference>
<dbReference type="InterPro" id="IPR011764">
    <property type="entry name" value="Biotin_carboxylation_dom"/>
</dbReference>
<keyword evidence="11" id="KW-0092">Biotin</keyword>